<evidence type="ECO:0000256" key="1">
    <source>
        <dbReference type="ARBA" id="ARBA00023015"/>
    </source>
</evidence>
<dbReference type="PROSITE" id="PS00894">
    <property type="entry name" value="HTH_DEOR_1"/>
    <property type="match status" value="1"/>
</dbReference>
<dbReference type="Proteomes" id="UP000033531">
    <property type="component" value="Unassembled WGS sequence"/>
</dbReference>
<proteinExistence type="predicted"/>
<feature type="domain" description="HTH deoR-type" evidence="4">
    <location>
        <begin position="3"/>
        <end position="58"/>
    </location>
</feature>
<comment type="caution">
    <text evidence="5">The sequence shown here is derived from an EMBL/GenBank/DDBJ whole genome shotgun (WGS) entry which is preliminary data.</text>
</comment>
<dbReference type="PANTHER" id="PTHR30363">
    <property type="entry name" value="HTH-TYPE TRANSCRIPTIONAL REGULATOR SRLR-RELATED"/>
    <property type="match status" value="1"/>
</dbReference>
<dbReference type="InterPro" id="IPR036388">
    <property type="entry name" value="WH-like_DNA-bd_sf"/>
</dbReference>
<dbReference type="GO" id="GO:0003700">
    <property type="term" value="F:DNA-binding transcription factor activity"/>
    <property type="evidence" value="ECO:0007669"/>
    <property type="project" value="InterPro"/>
</dbReference>
<evidence type="ECO:0000313" key="6">
    <source>
        <dbReference type="Proteomes" id="UP000033531"/>
    </source>
</evidence>
<dbReference type="STRING" id="1218507.JF74_15950"/>
<dbReference type="PRINTS" id="PR00037">
    <property type="entry name" value="HTHLACR"/>
</dbReference>
<dbReference type="SMART" id="SM01134">
    <property type="entry name" value="DeoRC"/>
    <property type="match status" value="1"/>
</dbReference>
<evidence type="ECO:0000313" key="5">
    <source>
        <dbReference type="EMBL" id="KJY55746.1"/>
    </source>
</evidence>
<keyword evidence="3" id="KW-0804">Transcription</keyword>
<sequence length="251" mass="27380">MLTPERQKVIEDFVNQHGLCRVSDLCSITSTSESTIRRDLNQLAEKGLIKRVHGGAQSVKSFTHDVSQHIRFSMNHNDKKLIAQYAAANFVHQDDYIFIDAGTTTYEMVPFIANIPQVTVVTNGLETALCAISHGIETILLGGRIKENTHAVVGQAALKQLQGMNFSASFVGTNGLDYRGNLTTPDTEEAAIKKIAIAQANQTYILADTSKIGECSFATFAQVKNVTVLTTALGAKEKELLPAKIKLKEIC</sequence>
<dbReference type="InterPro" id="IPR001034">
    <property type="entry name" value="DeoR_HTH"/>
</dbReference>
<dbReference type="Gene3D" id="1.10.10.10">
    <property type="entry name" value="Winged helix-like DNA-binding domain superfamily/Winged helix DNA-binding domain"/>
    <property type="match status" value="1"/>
</dbReference>
<dbReference type="PATRIC" id="fig|1218507.3.peg.1788"/>
<dbReference type="SUPFAM" id="SSF46785">
    <property type="entry name" value="Winged helix' DNA-binding domain"/>
    <property type="match status" value="1"/>
</dbReference>
<keyword evidence="2" id="KW-0238">DNA-binding</keyword>
<dbReference type="PANTHER" id="PTHR30363:SF56">
    <property type="entry name" value="TRANSCRIPTIONAL REGULATOR, DEOR FAMILY"/>
    <property type="match status" value="1"/>
</dbReference>
<dbReference type="Pfam" id="PF08220">
    <property type="entry name" value="HTH_DeoR"/>
    <property type="match status" value="1"/>
</dbReference>
<dbReference type="OrthoDB" id="9797223at2"/>
<accession>A0A0F4LDW1</accession>
<protein>
    <submittedName>
        <fullName evidence="5">Repressor of fructose operon</fullName>
    </submittedName>
</protein>
<dbReference type="EMBL" id="JXLI01000013">
    <property type="protein sequence ID" value="KJY55746.1"/>
    <property type="molecule type" value="Genomic_DNA"/>
</dbReference>
<reference evidence="5 6" key="1">
    <citation type="submission" date="2015-01" db="EMBL/GenBank/DDBJ databases">
        <title>Comparative genomics of the lactic acid bacteria isolated from the honey bee gut.</title>
        <authorList>
            <person name="Ellegaard K.M."/>
            <person name="Tamarit D."/>
            <person name="Javelind E."/>
            <person name="Olofsson T."/>
            <person name="Andersson S.G."/>
            <person name="Vasquez A."/>
        </authorList>
    </citation>
    <scope>NUCLEOTIDE SEQUENCE [LARGE SCALE GENOMIC DNA]</scope>
    <source>
        <strain evidence="5 6">Hma8</strain>
    </source>
</reference>
<dbReference type="Pfam" id="PF00455">
    <property type="entry name" value="DeoRC"/>
    <property type="match status" value="1"/>
</dbReference>
<dbReference type="GO" id="GO:0003677">
    <property type="term" value="F:DNA binding"/>
    <property type="evidence" value="ECO:0007669"/>
    <property type="project" value="UniProtKB-KW"/>
</dbReference>
<evidence type="ECO:0000256" key="3">
    <source>
        <dbReference type="ARBA" id="ARBA00023163"/>
    </source>
</evidence>
<dbReference type="AlphaFoldDB" id="A0A0F4LDW1"/>
<dbReference type="InterPro" id="IPR050313">
    <property type="entry name" value="Carb_Metab_HTH_regulators"/>
</dbReference>
<dbReference type="InterPro" id="IPR036390">
    <property type="entry name" value="WH_DNA-bd_sf"/>
</dbReference>
<name>A0A0F4LDW1_9LACO</name>
<dbReference type="SMART" id="SM00420">
    <property type="entry name" value="HTH_DEOR"/>
    <property type="match status" value="1"/>
</dbReference>
<dbReference type="RefSeq" id="WP_046325524.1">
    <property type="nucleotide sequence ID" value="NZ_JBHTMT010000004.1"/>
</dbReference>
<dbReference type="InterPro" id="IPR037171">
    <property type="entry name" value="NagB/RpiA_transferase-like"/>
</dbReference>
<dbReference type="SUPFAM" id="SSF100950">
    <property type="entry name" value="NagB/RpiA/CoA transferase-like"/>
    <property type="match status" value="1"/>
</dbReference>
<dbReference type="InterPro" id="IPR014036">
    <property type="entry name" value="DeoR-like_C"/>
</dbReference>
<dbReference type="InterPro" id="IPR018356">
    <property type="entry name" value="Tscrpt_reg_HTH_DeoR_CS"/>
</dbReference>
<dbReference type="HOGENOM" id="CLU_060699_1_3_9"/>
<dbReference type="Gene3D" id="3.40.50.1360">
    <property type="match status" value="1"/>
</dbReference>
<dbReference type="PROSITE" id="PS51000">
    <property type="entry name" value="HTH_DEOR_2"/>
    <property type="match status" value="1"/>
</dbReference>
<keyword evidence="1" id="KW-0805">Transcription regulation</keyword>
<gene>
    <name evidence="5" type="ORF">JF74_15950</name>
</gene>
<evidence type="ECO:0000256" key="2">
    <source>
        <dbReference type="ARBA" id="ARBA00023125"/>
    </source>
</evidence>
<organism evidence="5 6">
    <name type="scientific">Lactobacillus melliventris</name>
    <dbReference type="NCBI Taxonomy" id="1218507"/>
    <lineage>
        <taxon>Bacteria</taxon>
        <taxon>Bacillati</taxon>
        <taxon>Bacillota</taxon>
        <taxon>Bacilli</taxon>
        <taxon>Lactobacillales</taxon>
        <taxon>Lactobacillaceae</taxon>
        <taxon>Lactobacillus</taxon>
    </lineage>
</organism>
<evidence type="ECO:0000259" key="4">
    <source>
        <dbReference type="PROSITE" id="PS51000"/>
    </source>
</evidence>